<gene>
    <name evidence="1" type="ORF">HNR46_002057</name>
</gene>
<dbReference type="Proteomes" id="UP000557717">
    <property type="component" value="Unassembled WGS sequence"/>
</dbReference>
<evidence type="ECO:0000313" key="1">
    <source>
        <dbReference type="EMBL" id="MBB5351818.1"/>
    </source>
</evidence>
<protein>
    <submittedName>
        <fullName evidence="1">Uncharacterized protein</fullName>
    </submittedName>
</protein>
<accession>A0A840VAV7</accession>
<name>A0A840VAV7_9BACT</name>
<dbReference type="EMBL" id="JACHFD010000008">
    <property type="protein sequence ID" value="MBB5351818.1"/>
    <property type="molecule type" value="Genomic_DNA"/>
</dbReference>
<organism evidence="1 2">
    <name type="scientific">Haloferula luteola</name>
    <dbReference type="NCBI Taxonomy" id="595692"/>
    <lineage>
        <taxon>Bacteria</taxon>
        <taxon>Pseudomonadati</taxon>
        <taxon>Verrucomicrobiota</taxon>
        <taxon>Verrucomicrobiia</taxon>
        <taxon>Verrucomicrobiales</taxon>
        <taxon>Verrucomicrobiaceae</taxon>
        <taxon>Haloferula</taxon>
    </lineage>
</organism>
<evidence type="ECO:0000313" key="2">
    <source>
        <dbReference type="Proteomes" id="UP000557717"/>
    </source>
</evidence>
<proteinExistence type="predicted"/>
<reference evidence="1 2" key="1">
    <citation type="submission" date="2020-08" db="EMBL/GenBank/DDBJ databases">
        <title>Genomic Encyclopedia of Type Strains, Phase IV (KMG-IV): sequencing the most valuable type-strain genomes for metagenomic binning, comparative biology and taxonomic classification.</title>
        <authorList>
            <person name="Goeker M."/>
        </authorList>
    </citation>
    <scope>NUCLEOTIDE SEQUENCE [LARGE SCALE GENOMIC DNA]</scope>
    <source>
        <strain evidence="1 2">YC6886</strain>
    </source>
</reference>
<keyword evidence="2" id="KW-1185">Reference proteome</keyword>
<sequence>MKNFEDAFSDQQMALDRTVEAGLALQQFRSRHGDQPWTAELGQGLQVLLDEMTQATRALDEINQVVSMRHREKLALGGSPPGI</sequence>
<dbReference type="AlphaFoldDB" id="A0A840VAV7"/>
<dbReference type="RefSeq" id="WP_184018325.1">
    <property type="nucleotide sequence ID" value="NZ_JACHFD010000008.1"/>
</dbReference>
<comment type="caution">
    <text evidence="1">The sequence shown here is derived from an EMBL/GenBank/DDBJ whole genome shotgun (WGS) entry which is preliminary data.</text>
</comment>